<reference evidence="3" key="1">
    <citation type="submission" date="2016-03" db="EMBL/GenBank/DDBJ databases">
        <authorList>
            <person name="Ploux O."/>
        </authorList>
    </citation>
    <scope>NUCLEOTIDE SEQUENCE [LARGE SCALE GENOMIC DNA]</scope>
    <source>
        <strain evidence="3">UK7</strain>
    </source>
</reference>
<evidence type="ECO:0000256" key="1">
    <source>
        <dbReference type="SAM" id="MobiDB-lite"/>
    </source>
</evidence>
<accession>A0A1E1LBM1</accession>
<evidence type="ECO:0000313" key="3">
    <source>
        <dbReference type="Proteomes" id="UP000178129"/>
    </source>
</evidence>
<gene>
    <name evidence="2" type="ORF">RCO7_10611</name>
</gene>
<organism evidence="2 3">
    <name type="scientific">Rhynchosporium graminicola</name>
    <dbReference type="NCBI Taxonomy" id="2792576"/>
    <lineage>
        <taxon>Eukaryota</taxon>
        <taxon>Fungi</taxon>
        <taxon>Dikarya</taxon>
        <taxon>Ascomycota</taxon>
        <taxon>Pezizomycotina</taxon>
        <taxon>Leotiomycetes</taxon>
        <taxon>Helotiales</taxon>
        <taxon>Ploettnerulaceae</taxon>
        <taxon>Rhynchosporium</taxon>
    </lineage>
</organism>
<feature type="region of interest" description="Disordered" evidence="1">
    <location>
        <begin position="66"/>
        <end position="88"/>
    </location>
</feature>
<dbReference type="EMBL" id="FJUW01000044">
    <property type="protein sequence ID" value="CZT07951.1"/>
    <property type="molecule type" value="Genomic_DNA"/>
</dbReference>
<sequence length="118" mass="12759">MICYASDVNHTSILTKQTNFNPTSPPKRSGHNIKMKVATLLSIVLMAVGATANALPKGLIARDCEEDDSANADNSATPKQAKEPGLVTKTPGNAIVRHWTGQQVVVLTILHSYAWRCF</sequence>
<protein>
    <submittedName>
        <fullName evidence="2">Uncharacterized protein</fullName>
    </submittedName>
</protein>
<dbReference type="InParanoid" id="A0A1E1LBM1"/>
<name>A0A1E1LBM1_9HELO</name>
<dbReference type="Proteomes" id="UP000178129">
    <property type="component" value="Unassembled WGS sequence"/>
</dbReference>
<evidence type="ECO:0000313" key="2">
    <source>
        <dbReference type="EMBL" id="CZT07951.1"/>
    </source>
</evidence>
<proteinExistence type="predicted"/>
<keyword evidence="3" id="KW-1185">Reference proteome</keyword>
<dbReference type="AlphaFoldDB" id="A0A1E1LBM1"/>
<comment type="caution">
    <text evidence="2">The sequence shown here is derived from an EMBL/GenBank/DDBJ whole genome shotgun (WGS) entry which is preliminary data.</text>
</comment>